<reference evidence="1" key="1">
    <citation type="submission" date="2014-05" db="EMBL/GenBank/DDBJ databases">
        <authorList>
            <person name="Chronopoulou M."/>
        </authorList>
    </citation>
    <scope>NUCLEOTIDE SEQUENCE</scope>
    <source>
        <tissue evidence="1">Whole organism</tissue>
    </source>
</reference>
<dbReference type="AlphaFoldDB" id="A0A0K2VEI6"/>
<organism evidence="1">
    <name type="scientific">Lepeophtheirus salmonis</name>
    <name type="common">Salmon louse</name>
    <name type="synonym">Caligus salmonis</name>
    <dbReference type="NCBI Taxonomy" id="72036"/>
    <lineage>
        <taxon>Eukaryota</taxon>
        <taxon>Metazoa</taxon>
        <taxon>Ecdysozoa</taxon>
        <taxon>Arthropoda</taxon>
        <taxon>Crustacea</taxon>
        <taxon>Multicrustacea</taxon>
        <taxon>Hexanauplia</taxon>
        <taxon>Copepoda</taxon>
        <taxon>Siphonostomatoida</taxon>
        <taxon>Caligidae</taxon>
        <taxon>Lepeophtheirus</taxon>
    </lineage>
</organism>
<sequence>MFFTLSSQGLVPYILFDLKVNNDLSSSIFSKGLLIPIVEVDNICSSKSLGRYSDINNILAYLKNKENGPKLASSIKYVFEILEEEVHNKYVLY</sequence>
<accession>A0A0K2VEI6</accession>
<proteinExistence type="predicted"/>
<evidence type="ECO:0000313" key="1">
    <source>
        <dbReference type="EMBL" id="CDW48913.1"/>
    </source>
</evidence>
<protein>
    <submittedName>
        <fullName evidence="1">Uncharacterized protein</fullName>
    </submittedName>
</protein>
<name>A0A0K2VEI6_LEPSM</name>
<dbReference type="EMBL" id="HACA01031552">
    <property type="protein sequence ID" value="CDW48913.1"/>
    <property type="molecule type" value="Transcribed_RNA"/>
</dbReference>